<evidence type="ECO:0000256" key="4">
    <source>
        <dbReference type="ARBA" id="ARBA00023145"/>
    </source>
</evidence>
<dbReference type="InterPro" id="IPR050452">
    <property type="entry name" value="Metacaspase"/>
</dbReference>
<dbReference type="GO" id="GO:0006508">
    <property type="term" value="P:proteolysis"/>
    <property type="evidence" value="ECO:0007669"/>
    <property type="project" value="InterPro"/>
</dbReference>
<dbReference type="PANTHER" id="PTHR48104:SF30">
    <property type="entry name" value="METACASPASE-1"/>
    <property type="match status" value="1"/>
</dbReference>
<dbReference type="Gene3D" id="3.40.50.1460">
    <property type="match status" value="1"/>
</dbReference>
<name>A0A8H6G8E6_FUSOX</name>
<gene>
    <name evidence="7" type="ORF">HZS61_007268</name>
</gene>
<comment type="similarity">
    <text evidence="1">Belongs to the peptidase C14B family.</text>
</comment>
<dbReference type="Pfam" id="PF00656">
    <property type="entry name" value="Peptidase_C14"/>
    <property type="match status" value="1"/>
</dbReference>
<keyword evidence="3" id="KW-0378">Hydrolase</keyword>
<evidence type="ECO:0000256" key="3">
    <source>
        <dbReference type="ARBA" id="ARBA00022807"/>
    </source>
</evidence>
<dbReference type="GO" id="GO:0006915">
    <property type="term" value="P:apoptotic process"/>
    <property type="evidence" value="ECO:0007669"/>
    <property type="project" value="UniProtKB-KW"/>
</dbReference>
<reference evidence="7 8" key="1">
    <citation type="journal article" date="2020" name="bioRxiv">
        <title>A chromosome-scale genome assembly for the Fusarium oxysporum strain Fo5176 to establish a model Arabidopsis-fungal pathosystem.</title>
        <authorList>
            <person name="Fokkens L."/>
            <person name="Guo L."/>
            <person name="Dora S."/>
            <person name="Wang B."/>
            <person name="Ye K."/>
            <person name="Sanchez-Rodriguez C."/>
            <person name="Croll D."/>
        </authorList>
    </citation>
    <scope>NUCLEOTIDE SEQUENCE [LARGE SCALE GENOMIC DNA]</scope>
    <source>
        <strain evidence="7 8">Fo5176</strain>
    </source>
</reference>
<evidence type="ECO:0000256" key="2">
    <source>
        <dbReference type="ARBA" id="ARBA00022703"/>
    </source>
</evidence>
<evidence type="ECO:0000256" key="1">
    <source>
        <dbReference type="ARBA" id="ARBA00009005"/>
    </source>
</evidence>
<keyword evidence="3" id="KW-0645">Protease</keyword>
<keyword evidence="3" id="KW-0788">Thiol protease</keyword>
<organism evidence="7 8">
    <name type="scientific">Fusarium oxysporum f. sp. conglutinans</name>
    <dbReference type="NCBI Taxonomy" id="100902"/>
    <lineage>
        <taxon>Eukaryota</taxon>
        <taxon>Fungi</taxon>
        <taxon>Dikarya</taxon>
        <taxon>Ascomycota</taxon>
        <taxon>Pezizomycotina</taxon>
        <taxon>Sordariomycetes</taxon>
        <taxon>Hypocreomycetidae</taxon>
        <taxon>Hypocreales</taxon>
        <taxon>Nectriaceae</taxon>
        <taxon>Fusarium</taxon>
        <taxon>Fusarium oxysporum species complex</taxon>
    </lineage>
</organism>
<evidence type="ECO:0000256" key="5">
    <source>
        <dbReference type="SAM" id="MobiDB-lite"/>
    </source>
</evidence>
<protein>
    <recommendedName>
        <fullName evidence="6">Peptidase C14 caspase domain-containing protein</fullName>
    </recommendedName>
</protein>
<keyword evidence="4" id="KW-0865">Zymogen</keyword>
<comment type="caution">
    <text evidence="7">The sequence shown here is derived from an EMBL/GenBank/DDBJ whole genome shotgun (WGS) entry which is preliminary data.</text>
</comment>
<dbReference type="InterPro" id="IPR011600">
    <property type="entry name" value="Pept_C14_caspase"/>
</dbReference>
<dbReference type="EMBL" id="JACDXP010000018">
    <property type="protein sequence ID" value="KAF6513010.1"/>
    <property type="molecule type" value="Genomic_DNA"/>
</dbReference>
<keyword evidence="2" id="KW-0053">Apoptosis</keyword>
<evidence type="ECO:0000313" key="8">
    <source>
        <dbReference type="Proteomes" id="UP000593570"/>
    </source>
</evidence>
<dbReference type="Proteomes" id="UP000593570">
    <property type="component" value="Unassembled WGS sequence"/>
</dbReference>
<dbReference type="SUPFAM" id="SSF52129">
    <property type="entry name" value="Caspase-like"/>
    <property type="match status" value="1"/>
</dbReference>
<feature type="domain" description="Peptidase C14 caspase" evidence="6">
    <location>
        <begin position="9"/>
        <end position="294"/>
    </location>
</feature>
<dbReference type="GO" id="GO:0004197">
    <property type="term" value="F:cysteine-type endopeptidase activity"/>
    <property type="evidence" value="ECO:0007669"/>
    <property type="project" value="InterPro"/>
</dbReference>
<dbReference type="InterPro" id="IPR029030">
    <property type="entry name" value="Caspase-like_dom_sf"/>
</dbReference>
<dbReference type="PANTHER" id="PTHR48104">
    <property type="entry name" value="METACASPASE-4"/>
    <property type="match status" value="1"/>
</dbReference>
<evidence type="ECO:0000259" key="6">
    <source>
        <dbReference type="Pfam" id="PF00656"/>
    </source>
</evidence>
<dbReference type="AlphaFoldDB" id="A0A8H6G8E6"/>
<dbReference type="GO" id="GO:0005737">
    <property type="term" value="C:cytoplasm"/>
    <property type="evidence" value="ECO:0007669"/>
    <property type="project" value="TreeGrafter"/>
</dbReference>
<proteinExistence type="inferred from homology"/>
<evidence type="ECO:0000313" key="7">
    <source>
        <dbReference type="EMBL" id="KAF6513010.1"/>
    </source>
</evidence>
<accession>A0A8H6G8E6</accession>
<sequence>MAAPAPPKRFALLVGIDLYLNDSSRKFENGNPVSLSNLQGCVNDVQAIKEFLRNEFQLSKPSVLTSSVTESIDKELAKPEESPDRWPTFANIKREFDAVYDHARAGDLFFFHFSGHGARLDPIDGSPTRSPKEPSLLTMDFCCGNPAVRGWQLNVWLKRLNEKKIQIIVILDSCHSGGSWRTGGRFRTPEGWITIPNLPVDKEVIKETTVRSNNRDVQLDKSWSINPEGFTLMAACGSNEKAAEITINGQAGGAFTHALLAYLKQNKPSAVTVTYRTLRDQIAQRVTEQTPKVYGRDRLIFFGNKEPFSATPLVVKIEDGIVFLPIGKIHGVQQGSEFTTYPPTSEIAFAIDYVDNFQCSSRVSFDCTETLRRHHCEVIPSRWSLGDGTFQVLVDPSPGNKFRGALYRCLKNLIVSNIDVIVLDGNHKPDSNLLRLENRGDDGIYILGPEVLIGHKGPVRGLDIKGANIEELAAKSAIALAHLARFGQILDLRNGPFQELAPFELKIGPENNAPSANPFPEGQKSSIQTVLAP</sequence>
<feature type="compositionally biased region" description="Polar residues" evidence="5">
    <location>
        <begin position="523"/>
        <end position="533"/>
    </location>
</feature>
<feature type="region of interest" description="Disordered" evidence="5">
    <location>
        <begin position="511"/>
        <end position="533"/>
    </location>
</feature>